<dbReference type="KEGG" id="cohn:KCTCHS21_23320"/>
<dbReference type="CDD" id="cd06558">
    <property type="entry name" value="crotonase-like"/>
    <property type="match status" value="1"/>
</dbReference>
<dbReference type="OrthoDB" id="254175at2"/>
<evidence type="ECO:0000313" key="2">
    <source>
        <dbReference type="Proteomes" id="UP000289856"/>
    </source>
</evidence>
<proteinExistence type="predicted"/>
<dbReference type="Proteomes" id="UP000289856">
    <property type="component" value="Chromosome"/>
</dbReference>
<name>A0A3T1D497_9BACL</name>
<organism evidence="1 2">
    <name type="scientific">Cohnella abietis</name>
    <dbReference type="NCBI Taxonomy" id="2507935"/>
    <lineage>
        <taxon>Bacteria</taxon>
        <taxon>Bacillati</taxon>
        <taxon>Bacillota</taxon>
        <taxon>Bacilli</taxon>
        <taxon>Bacillales</taxon>
        <taxon>Paenibacillaceae</taxon>
        <taxon>Cohnella</taxon>
    </lineage>
</organism>
<dbReference type="GO" id="GO:0003824">
    <property type="term" value="F:catalytic activity"/>
    <property type="evidence" value="ECO:0007669"/>
    <property type="project" value="UniProtKB-ARBA"/>
</dbReference>
<keyword evidence="2" id="KW-1185">Reference proteome</keyword>
<dbReference type="SUPFAM" id="SSF52096">
    <property type="entry name" value="ClpP/crotonase"/>
    <property type="match status" value="1"/>
</dbReference>
<dbReference type="PANTHER" id="PTHR43459">
    <property type="entry name" value="ENOYL-COA HYDRATASE"/>
    <property type="match status" value="1"/>
</dbReference>
<dbReference type="EMBL" id="AP019400">
    <property type="protein sequence ID" value="BBI32933.1"/>
    <property type="molecule type" value="Genomic_DNA"/>
</dbReference>
<dbReference type="Gene3D" id="3.90.226.10">
    <property type="entry name" value="2-enoyl-CoA Hydratase, Chain A, domain 1"/>
    <property type="match status" value="1"/>
</dbReference>
<sequence>MHTYNQFTINRKTPAFWRITFHNPPINLLDPDTIFELLTLMDQIETDPDLKVVVFDSADPEYFIAHYDMARAGEKQPTPKEIEFPAWIDFVSRLYRTSVITIAEIRGRARGVGSEFVLACDMRFASKEKAIFGQPEVGIGVVPGGGANEALARLVGRARALEIVLNADDFDAETAERYGWINRAVPDAELNVFVENFARRISSFDKLALHDAKKLLNRTGVPEAEEILESRTVFITGAMSANTQKKVSTAFARGLGKPGDFELHLGQHVGNLE</sequence>
<dbReference type="InterPro" id="IPR001753">
    <property type="entry name" value="Enoyl-CoA_hydra/iso"/>
</dbReference>
<accession>A0A3T1D497</accession>
<dbReference type="PANTHER" id="PTHR43459:SF1">
    <property type="entry name" value="EG:BACN32G11.4 PROTEIN"/>
    <property type="match status" value="1"/>
</dbReference>
<evidence type="ECO:0000313" key="1">
    <source>
        <dbReference type="EMBL" id="BBI32933.1"/>
    </source>
</evidence>
<gene>
    <name evidence="1" type="ORF">KCTCHS21_23320</name>
</gene>
<dbReference type="AlphaFoldDB" id="A0A3T1D497"/>
<dbReference type="Pfam" id="PF00378">
    <property type="entry name" value="ECH_1"/>
    <property type="match status" value="1"/>
</dbReference>
<dbReference type="RefSeq" id="WP_130607836.1">
    <property type="nucleotide sequence ID" value="NZ_AP019400.1"/>
</dbReference>
<protein>
    <submittedName>
        <fullName evidence="1">Enoyl-CoA hydratase</fullName>
    </submittedName>
</protein>
<reference evidence="1 2" key="1">
    <citation type="submission" date="2019-01" db="EMBL/GenBank/DDBJ databases">
        <title>Complete genome sequence of Cohnella hallensis HS21 isolated from Korean fir (Abies koreana) rhizospheric soil.</title>
        <authorList>
            <person name="Jiang L."/>
            <person name="Kang S.W."/>
            <person name="Kim S."/>
            <person name="Jung J."/>
            <person name="Kim C.Y."/>
            <person name="Kim D.H."/>
            <person name="Kim S.W."/>
            <person name="Lee J."/>
        </authorList>
    </citation>
    <scope>NUCLEOTIDE SEQUENCE [LARGE SCALE GENOMIC DNA]</scope>
    <source>
        <strain evidence="1 2">HS21</strain>
    </source>
</reference>
<dbReference type="InterPro" id="IPR029045">
    <property type="entry name" value="ClpP/crotonase-like_dom_sf"/>
</dbReference>